<dbReference type="Proteomes" id="UP000828390">
    <property type="component" value="Unassembled WGS sequence"/>
</dbReference>
<dbReference type="EMBL" id="JAIWYP010000004">
    <property type="protein sequence ID" value="KAH3833835.1"/>
    <property type="molecule type" value="Genomic_DNA"/>
</dbReference>
<comment type="caution">
    <text evidence="1">The sequence shown here is derived from an EMBL/GenBank/DDBJ whole genome shotgun (WGS) entry which is preliminary data.</text>
</comment>
<reference evidence="1" key="1">
    <citation type="journal article" date="2019" name="bioRxiv">
        <title>The Genome of the Zebra Mussel, Dreissena polymorpha: A Resource for Invasive Species Research.</title>
        <authorList>
            <person name="McCartney M.A."/>
            <person name="Auch B."/>
            <person name="Kono T."/>
            <person name="Mallez S."/>
            <person name="Zhang Y."/>
            <person name="Obille A."/>
            <person name="Becker A."/>
            <person name="Abrahante J.E."/>
            <person name="Garbe J."/>
            <person name="Badalamenti J.P."/>
            <person name="Herman A."/>
            <person name="Mangelson H."/>
            <person name="Liachko I."/>
            <person name="Sullivan S."/>
            <person name="Sone E.D."/>
            <person name="Koren S."/>
            <person name="Silverstein K.A.T."/>
            <person name="Beckman K.B."/>
            <person name="Gohl D.M."/>
        </authorList>
    </citation>
    <scope>NUCLEOTIDE SEQUENCE</scope>
    <source>
        <strain evidence="1">Duluth1</strain>
        <tissue evidence="1">Whole animal</tissue>
    </source>
</reference>
<sequence length="99" mass="10895">MAPTIFRSLHGTEHDVGQVASAIRRSTEDHMPPAIRRSMLSDVDHVASAMRRSTSDHMASAILRSLSCDVTGHVMTGPFTGHRSPVIDRFSRRSLGITR</sequence>
<keyword evidence="2" id="KW-1185">Reference proteome</keyword>
<evidence type="ECO:0000313" key="1">
    <source>
        <dbReference type="EMBL" id="KAH3833835.1"/>
    </source>
</evidence>
<reference evidence="1" key="2">
    <citation type="submission" date="2020-11" db="EMBL/GenBank/DDBJ databases">
        <authorList>
            <person name="McCartney M.A."/>
            <person name="Auch B."/>
            <person name="Kono T."/>
            <person name="Mallez S."/>
            <person name="Becker A."/>
            <person name="Gohl D.M."/>
            <person name="Silverstein K.A.T."/>
            <person name="Koren S."/>
            <person name="Bechman K.B."/>
            <person name="Herman A."/>
            <person name="Abrahante J.E."/>
            <person name="Garbe J."/>
        </authorList>
    </citation>
    <scope>NUCLEOTIDE SEQUENCE</scope>
    <source>
        <strain evidence="1">Duluth1</strain>
        <tissue evidence="1">Whole animal</tissue>
    </source>
</reference>
<gene>
    <name evidence="1" type="ORF">DPMN_107151</name>
</gene>
<evidence type="ECO:0000313" key="2">
    <source>
        <dbReference type="Proteomes" id="UP000828390"/>
    </source>
</evidence>
<name>A0A9D4QKM6_DREPO</name>
<dbReference type="AlphaFoldDB" id="A0A9D4QKM6"/>
<proteinExistence type="predicted"/>
<accession>A0A9D4QKM6</accession>
<organism evidence="1 2">
    <name type="scientific">Dreissena polymorpha</name>
    <name type="common">Zebra mussel</name>
    <name type="synonym">Mytilus polymorpha</name>
    <dbReference type="NCBI Taxonomy" id="45954"/>
    <lineage>
        <taxon>Eukaryota</taxon>
        <taxon>Metazoa</taxon>
        <taxon>Spiralia</taxon>
        <taxon>Lophotrochozoa</taxon>
        <taxon>Mollusca</taxon>
        <taxon>Bivalvia</taxon>
        <taxon>Autobranchia</taxon>
        <taxon>Heteroconchia</taxon>
        <taxon>Euheterodonta</taxon>
        <taxon>Imparidentia</taxon>
        <taxon>Neoheterodontei</taxon>
        <taxon>Myida</taxon>
        <taxon>Dreissenoidea</taxon>
        <taxon>Dreissenidae</taxon>
        <taxon>Dreissena</taxon>
    </lineage>
</organism>
<protein>
    <submittedName>
        <fullName evidence="1">Uncharacterized protein</fullName>
    </submittedName>
</protein>